<feature type="region of interest" description="Disordered" evidence="9">
    <location>
        <begin position="131"/>
        <end position="151"/>
    </location>
</feature>
<gene>
    <name evidence="11" type="ORF">M2350_001766</name>
</gene>
<accession>A0ABT2EN22</accession>
<evidence type="ECO:0000256" key="3">
    <source>
        <dbReference type="ARBA" id="ARBA00022490"/>
    </source>
</evidence>
<dbReference type="Pfam" id="PF00006">
    <property type="entry name" value="ATP-synt_ab"/>
    <property type="match status" value="1"/>
</dbReference>
<comment type="subcellular location">
    <subcellularLocation>
        <location evidence="1">Cytoplasm</location>
    </subcellularLocation>
</comment>
<dbReference type="InterPro" id="IPR000194">
    <property type="entry name" value="ATPase_F1/V1/A1_a/bsu_nucl-bd"/>
</dbReference>
<dbReference type="NCBIfam" id="TIGR01026">
    <property type="entry name" value="fliI_yscN"/>
    <property type="match status" value="1"/>
</dbReference>
<evidence type="ECO:0000256" key="1">
    <source>
        <dbReference type="ARBA" id="ARBA00004496"/>
    </source>
</evidence>
<reference evidence="11 12" key="1">
    <citation type="submission" date="2022-08" db="EMBL/GenBank/DDBJ databases">
        <title>Bacterial and archaeal communities from various locations to study Microbial Dark Matter (Phase II).</title>
        <authorList>
            <person name="Stepanauskas R."/>
        </authorList>
    </citation>
    <scope>NUCLEOTIDE SEQUENCE [LARGE SCALE GENOMIC DNA]</scope>
    <source>
        <strain evidence="11 12">PD1</strain>
    </source>
</reference>
<keyword evidence="6" id="KW-0653">Protein transport</keyword>
<name>A0ABT2EN22_9BACT</name>
<comment type="caution">
    <text evidence="11">The sequence shown here is derived from an EMBL/GenBank/DDBJ whole genome shotgun (WGS) entry which is preliminary data.</text>
</comment>
<dbReference type="PANTHER" id="PTHR15184:SF9">
    <property type="entry name" value="SPI-1 TYPE 3 SECRETION SYSTEM ATPASE"/>
    <property type="match status" value="1"/>
</dbReference>
<dbReference type="SMART" id="SM00382">
    <property type="entry name" value="AAA"/>
    <property type="match status" value="1"/>
</dbReference>
<keyword evidence="4" id="KW-0547">Nucleotide-binding</keyword>
<sequence length="462" mass="50494">MTERERAQNQLLIVDRQLEVAALERLHARLHACTPTRLHAVYGRLVQASGLVLESICPTAFIGELALVECEPEPLLAEVVGFRNGTTLLMPLGDLTGLRVGAKVRLTHRSLTCTVSEQLIGRVLDGLGRPLDGRPLPPGEERPIYADPPSPLQRPLISEPLPVGVRAIDAFATLGKGQRVGIFAGSGVGKSTLLGMLARFAKADVSVIALIGERGREVREFLERQLGEEGLRHSVVVVATSDQPPIIRLKGALVAMTVAEFFRDKGADVLFVMDSLTRWAMAGREVGLAIGEPPTSRGYTPSVFAMMPKFLERAGRSEKGSITALVTVLVEADDLNDPIADHARSILDGHIVLSRTLTERGHLPPIDILASLSRVMPDVVSDEHWQAAQTLRAILSVLRDNEDLVRLGAYRRGTDPLLDKALDLKDELMTFLRQDRDEPAEFERTMEWLTALAAKANECMHA</sequence>
<protein>
    <submittedName>
        <fullName evidence="11">Flagellum-specific ATP synthase</fullName>
    </submittedName>
</protein>
<evidence type="ECO:0000256" key="8">
    <source>
        <dbReference type="ARBA" id="ARBA00034006"/>
    </source>
</evidence>
<dbReference type="Pfam" id="PF18269">
    <property type="entry name" value="T3SS_ATPase_C"/>
    <property type="match status" value="1"/>
</dbReference>
<dbReference type="Pfam" id="PF02874">
    <property type="entry name" value="ATP-synt_ab_N"/>
    <property type="match status" value="1"/>
</dbReference>
<evidence type="ECO:0000313" key="12">
    <source>
        <dbReference type="Proteomes" id="UP001204798"/>
    </source>
</evidence>
<comment type="catalytic activity">
    <reaction evidence="8">
        <text>ATP + H2O + cellular proteinSide 1 = ADP + phosphate + cellular proteinSide 2.</text>
        <dbReference type="EC" id="7.4.2.8"/>
    </reaction>
</comment>
<evidence type="ECO:0000256" key="4">
    <source>
        <dbReference type="ARBA" id="ARBA00022741"/>
    </source>
</evidence>
<dbReference type="InterPro" id="IPR027417">
    <property type="entry name" value="P-loop_NTPase"/>
</dbReference>
<dbReference type="SUPFAM" id="SSF52540">
    <property type="entry name" value="P-loop containing nucleoside triphosphate hydrolases"/>
    <property type="match status" value="1"/>
</dbReference>
<dbReference type="InterPro" id="IPR040627">
    <property type="entry name" value="T3SS_ATPase_C"/>
</dbReference>
<dbReference type="CDD" id="cd01136">
    <property type="entry name" value="ATPase_flagellum-secretory_path_III"/>
    <property type="match status" value="1"/>
</dbReference>
<dbReference type="InterPro" id="IPR050053">
    <property type="entry name" value="ATPase_alpha/beta_chains"/>
</dbReference>
<dbReference type="EMBL" id="JANUCP010000003">
    <property type="protein sequence ID" value="MCS3919353.1"/>
    <property type="molecule type" value="Genomic_DNA"/>
</dbReference>
<dbReference type="PANTHER" id="PTHR15184">
    <property type="entry name" value="ATP SYNTHASE"/>
    <property type="match status" value="1"/>
</dbReference>
<evidence type="ECO:0000256" key="5">
    <source>
        <dbReference type="ARBA" id="ARBA00022840"/>
    </source>
</evidence>
<dbReference type="Proteomes" id="UP001204798">
    <property type="component" value="Unassembled WGS sequence"/>
</dbReference>
<dbReference type="InterPro" id="IPR005714">
    <property type="entry name" value="ATPase_T3SS_FliI/YscN"/>
</dbReference>
<keyword evidence="5" id="KW-0067">ATP-binding</keyword>
<dbReference type="InterPro" id="IPR020003">
    <property type="entry name" value="ATPase_a/bsu_AS"/>
</dbReference>
<keyword evidence="7" id="KW-1278">Translocase</keyword>
<evidence type="ECO:0000256" key="7">
    <source>
        <dbReference type="ARBA" id="ARBA00022967"/>
    </source>
</evidence>
<evidence type="ECO:0000256" key="6">
    <source>
        <dbReference type="ARBA" id="ARBA00022927"/>
    </source>
</evidence>
<dbReference type="InterPro" id="IPR004100">
    <property type="entry name" value="ATPase_F1/V1/A1_a/bsu_N"/>
</dbReference>
<evidence type="ECO:0000256" key="9">
    <source>
        <dbReference type="SAM" id="MobiDB-lite"/>
    </source>
</evidence>
<evidence type="ECO:0000313" key="11">
    <source>
        <dbReference type="EMBL" id="MCS3919353.1"/>
    </source>
</evidence>
<dbReference type="CDD" id="cd18117">
    <property type="entry name" value="ATP-synt_flagellum-secretory_path_III_N"/>
    <property type="match status" value="1"/>
</dbReference>
<dbReference type="InterPro" id="IPR003593">
    <property type="entry name" value="AAA+_ATPase"/>
</dbReference>
<evidence type="ECO:0000259" key="10">
    <source>
        <dbReference type="SMART" id="SM00382"/>
    </source>
</evidence>
<feature type="domain" description="AAA+ ATPase" evidence="10">
    <location>
        <begin position="176"/>
        <end position="357"/>
    </location>
</feature>
<keyword evidence="2" id="KW-0813">Transport</keyword>
<organism evidence="11 12">
    <name type="scientific">Candidatus Fervidibacter sacchari</name>
    <dbReference type="NCBI Taxonomy" id="1448929"/>
    <lineage>
        <taxon>Bacteria</taxon>
        <taxon>Candidatus Fervidibacterota</taxon>
        <taxon>Candidatus Fervidibacter</taxon>
    </lineage>
</organism>
<dbReference type="RefSeq" id="WP_259095703.1">
    <property type="nucleotide sequence ID" value="NZ_CP130454.1"/>
</dbReference>
<proteinExistence type="predicted"/>
<dbReference type="Gene3D" id="3.40.50.12240">
    <property type="match status" value="1"/>
</dbReference>
<keyword evidence="12" id="KW-1185">Reference proteome</keyword>
<keyword evidence="3" id="KW-0963">Cytoplasm</keyword>
<dbReference type="PROSITE" id="PS00152">
    <property type="entry name" value="ATPASE_ALPHA_BETA"/>
    <property type="match status" value="1"/>
</dbReference>
<evidence type="ECO:0000256" key="2">
    <source>
        <dbReference type="ARBA" id="ARBA00022448"/>
    </source>
</evidence>